<dbReference type="AlphaFoldDB" id="A0A8T9CKJ1"/>
<proteinExistence type="inferred from homology"/>
<evidence type="ECO:0000256" key="1">
    <source>
        <dbReference type="ARBA" id="ARBA00001971"/>
    </source>
</evidence>
<evidence type="ECO:0000256" key="5">
    <source>
        <dbReference type="ARBA" id="ARBA00023002"/>
    </source>
</evidence>
<dbReference type="Gene3D" id="1.10.630.10">
    <property type="entry name" value="Cytochrome P450"/>
    <property type="match status" value="1"/>
</dbReference>
<evidence type="ECO:0000256" key="2">
    <source>
        <dbReference type="ARBA" id="ARBA00010617"/>
    </source>
</evidence>
<sequence length="473" mass="53706">MSGFGNVMNCPIVRTSHDSVTFCTPEAFRSIYDTKANVQKARQYGIWPKELASPNTFSVIDKEKHARKRRVMTAAISESAVRTSEPFVFQHADRWGELLVGDRKNEWSEPRNMSEWSDSLVFDIICDLCFGRSFDTKTPGPNKLRSIPHDILQFLIFAYNVIYSPFADIWLWMKPKGLDKLMLSQMPSSIKQYLEFVDASVRQRVEEENAHDENGTEPTRKDMLHYLIHARDPETGASGYDFVELREETDLLIVAGFDTTAAVLAALFFYLVQNPHVLEKVQHEVRSAFKHSEEVRSGAQLAACTYLRAAIDETMRMNPPSASDMLREVLPGGLRIAGTNEIIPPGINVGTPLYALHHDAEIFPEPFRFRPERWIADKNNVESIESVQRAEAALFPFLMGIRGCPGKSLAKMEMLVISSRLLFSYDLRGEPGDVMGAGRRNLIWGRRNKSQFQTKDAMVPLRDGPMVQFRPRA</sequence>
<evidence type="ECO:0000256" key="4">
    <source>
        <dbReference type="ARBA" id="ARBA00022723"/>
    </source>
</evidence>
<comment type="cofactor">
    <cofactor evidence="1 8">
        <name>heme</name>
        <dbReference type="ChEBI" id="CHEBI:30413"/>
    </cofactor>
</comment>
<dbReference type="OrthoDB" id="1470350at2759"/>
<dbReference type="PANTHER" id="PTHR24305">
    <property type="entry name" value="CYTOCHROME P450"/>
    <property type="match status" value="1"/>
</dbReference>
<evidence type="ECO:0000313" key="10">
    <source>
        <dbReference type="Proteomes" id="UP000469558"/>
    </source>
</evidence>
<dbReference type="PRINTS" id="PR00463">
    <property type="entry name" value="EP450I"/>
</dbReference>
<dbReference type="CDD" id="cd11061">
    <property type="entry name" value="CYP67-like"/>
    <property type="match status" value="1"/>
</dbReference>
<dbReference type="SUPFAM" id="SSF48264">
    <property type="entry name" value="Cytochrome P450"/>
    <property type="match status" value="1"/>
</dbReference>
<keyword evidence="7 9" id="KW-0503">Monooxygenase</keyword>
<comment type="similarity">
    <text evidence="2">Belongs to the cytochrome P450 family.</text>
</comment>
<dbReference type="InterPro" id="IPR002401">
    <property type="entry name" value="Cyt_P450_E_grp-I"/>
</dbReference>
<keyword evidence="6 8" id="KW-0408">Iron</keyword>
<evidence type="ECO:0000256" key="8">
    <source>
        <dbReference type="PIRSR" id="PIRSR602401-1"/>
    </source>
</evidence>
<dbReference type="PANTHER" id="PTHR24305:SF237">
    <property type="entry name" value="CYTOCHROME P450 MONOOXYGENASE ATNE-RELATED"/>
    <property type="match status" value="1"/>
</dbReference>
<dbReference type="Pfam" id="PF00067">
    <property type="entry name" value="p450"/>
    <property type="match status" value="1"/>
</dbReference>
<dbReference type="GO" id="GO:0005506">
    <property type="term" value="F:iron ion binding"/>
    <property type="evidence" value="ECO:0007669"/>
    <property type="project" value="InterPro"/>
</dbReference>
<dbReference type="Proteomes" id="UP000469558">
    <property type="component" value="Unassembled WGS sequence"/>
</dbReference>
<organism evidence="9 10">
    <name type="scientific">Lachnellula suecica</name>
    <dbReference type="NCBI Taxonomy" id="602035"/>
    <lineage>
        <taxon>Eukaryota</taxon>
        <taxon>Fungi</taxon>
        <taxon>Dikarya</taxon>
        <taxon>Ascomycota</taxon>
        <taxon>Pezizomycotina</taxon>
        <taxon>Leotiomycetes</taxon>
        <taxon>Helotiales</taxon>
        <taxon>Lachnaceae</taxon>
        <taxon>Lachnellula</taxon>
    </lineage>
</organism>
<keyword evidence="3 8" id="KW-0349">Heme</keyword>
<dbReference type="InterPro" id="IPR050121">
    <property type="entry name" value="Cytochrome_P450_monoxygenase"/>
</dbReference>
<accession>A0A8T9CKJ1</accession>
<keyword evidence="5" id="KW-0560">Oxidoreductase</keyword>
<dbReference type="GO" id="GO:0020037">
    <property type="term" value="F:heme binding"/>
    <property type="evidence" value="ECO:0007669"/>
    <property type="project" value="InterPro"/>
</dbReference>
<dbReference type="GO" id="GO:0016705">
    <property type="term" value="F:oxidoreductase activity, acting on paired donors, with incorporation or reduction of molecular oxygen"/>
    <property type="evidence" value="ECO:0007669"/>
    <property type="project" value="InterPro"/>
</dbReference>
<comment type="caution">
    <text evidence="9">The sequence shown here is derived from an EMBL/GenBank/DDBJ whole genome shotgun (WGS) entry which is preliminary data.</text>
</comment>
<dbReference type="InterPro" id="IPR036396">
    <property type="entry name" value="Cyt_P450_sf"/>
</dbReference>
<evidence type="ECO:0000256" key="7">
    <source>
        <dbReference type="ARBA" id="ARBA00023033"/>
    </source>
</evidence>
<protein>
    <submittedName>
        <fullName evidence="9">Cytochrome P450 monooxygenase apf7</fullName>
    </submittedName>
</protein>
<dbReference type="InterPro" id="IPR001128">
    <property type="entry name" value="Cyt_P450"/>
</dbReference>
<evidence type="ECO:0000256" key="6">
    <source>
        <dbReference type="ARBA" id="ARBA00023004"/>
    </source>
</evidence>
<feature type="binding site" description="axial binding residue" evidence="8">
    <location>
        <position position="404"/>
    </location>
    <ligand>
        <name>heme</name>
        <dbReference type="ChEBI" id="CHEBI:30413"/>
    </ligand>
    <ligandPart>
        <name>Fe</name>
        <dbReference type="ChEBI" id="CHEBI:18248"/>
    </ligandPart>
</feature>
<dbReference type="GO" id="GO:0004497">
    <property type="term" value="F:monooxygenase activity"/>
    <property type="evidence" value="ECO:0007669"/>
    <property type="project" value="UniProtKB-KW"/>
</dbReference>
<gene>
    <name evidence="9" type="primary">apf7_14</name>
    <name evidence="9" type="ORF">LSUE1_G000530</name>
</gene>
<evidence type="ECO:0000256" key="3">
    <source>
        <dbReference type="ARBA" id="ARBA00022617"/>
    </source>
</evidence>
<dbReference type="PRINTS" id="PR00385">
    <property type="entry name" value="P450"/>
</dbReference>
<name>A0A8T9CKJ1_9HELO</name>
<reference evidence="9 10" key="1">
    <citation type="submission" date="2018-05" db="EMBL/GenBank/DDBJ databases">
        <title>Genome sequencing and assembly of the regulated plant pathogen Lachnellula willkommii and related sister species for the development of diagnostic species identification markers.</title>
        <authorList>
            <person name="Giroux E."/>
            <person name="Bilodeau G."/>
        </authorList>
    </citation>
    <scope>NUCLEOTIDE SEQUENCE [LARGE SCALE GENOMIC DNA]</scope>
    <source>
        <strain evidence="9 10">CBS 268.59</strain>
    </source>
</reference>
<keyword evidence="10" id="KW-1185">Reference proteome</keyword>
<keyword evidence="4 8" id="KW-0479">Metal-binding</keyword>
<evidence type="ECO:0000313" key="9">
    <source>
        <dbReference type="EMBL" id="TVY84640.1"/>
    </source>
</evidence>
<dbReference type="EMBL" id="QGMK01000066">
    <property type="protein sequence ID" value="TVY84640.1"/>
    <property type="molecule type" value="Genomic_DNA"/>
</dbReference>